<keyword evidence="2" id="KW-0479">Metal-binding</keyword>
<comment type="caution">
    <text evidence="10">The sequence shown here is derived from an EMBL/GenBank/DDBJ whole genome shotgun (WGS) entry which is preliminary data.</text>
</comment>
<evidence type="ECO:0000256" key="3">
    <source>
        <dbReference type="ARBA" id="ARBA00022833"/>
    </source>
</evidence>
<dbReference type="CDD" id="cd00067">
    <property type="entry name" value="GAL4"/>
    <property type="match status" value="1"/>
</dbReference>
<dbReference type="SMART" id="SM00066">
    <property type="entry name" value="GAL4"/>
    <property type="match status" value="1"/>
</dbReference>
<dbReference type="CDD" id="cd12148">
    <property type="entry name" value="fungal_TF_MHR"/>
    <property type="match status" value="1"/>
</dbReference>
<dbReference type="EMBL" id="JAZAVJ010000009">
    <property type="protein sequence ID" value="KAK7423528.1"/>
    <property type="molecule type" value="Genomic_DNA"/>
</dbReference>
<name>A0ABR1HS29_9HYPO</name>
<proteinExistence type="predicted"/>
<comment type="subcellular location">
    <subcellularLocation>
        <location evidence="1">Nucleus</location>
    </subcellularLocation>
</comment>
<keyword evidence="3" id="KW-0862">Zinc</keyword>
<feature type="compositionally biased region" description="Polar residues" evidence="8">
    <location>
        <begin position="115"/>
        <end position="126"/>
    </location>
</feature>
<organism evidence="10 11">
    <name type="scientific">Neonectria punicea</name>
    <dbReference type="NCBI Taxonomy" id="979145"/>
    <lineage>
        <taxon>Eukaryota</taxon>
        <taxon>Fungi</taxon>
        <taxon>Dikarya</taxon>
        <taxon>Ascomycota</taxon>
        <taxon>Pezizomycotina</taxon>
        <taxon>Sordariomycetes</taxon>
        <taxon>Hypocreomycetidae</taxon>
        <taxon>Hypocreales</taxon>
        <taxon>Nectriaceae</taxon>
        <taxon>Neonectria</taxon>
    </lineage>
</organism>
<dbReference type="SUPFAM" id="SSF57701">
    <property type="entry name" value="Zn2/Cys6 DNA-binding domain"/>
    <property type="match status" value="1"/>
</dbReference>
<dbReference type="Gene3D" id="4.10.240.10">
    <property type="entry name" value="Zn(2)-C6 fungal-type DNA-binding domain"/>
    <property type="match status" value="1"/>
</dbReference>
<dbReference type="Proteomes" id="UP001498476">
    <property type="component" value="Unassembled WGS sequence"/>
</dbReference>
<evidence type="ECO:0000256" key="2">
    <source>
        <dbReference type="ARBA" id="ARBA00022723"/>
    </source>
</evidence>
<keyword evidence="11" id="KW-1185">Reference proteome</keyword>
<dbReference type="Pfam" id="PF00172">
    <property type="entry name" value="Zn_clus"/>
    <property type="match status" value="1"/>
</dbReference>
<evidence type="ECO:0000256" key="1">
    <source>
        <dbReference type="ARBA" id="ARBA00004123"/>
    </source>
</evidence>
<evidence type="ECO:0000256" key="4">
    <source>
        <dbReference type="ARBA" id="ARBA00023015"/>
    </source>
</evidence>
<keyword evidence="4" id="KW-0805">Transcription regulation</keyword>
<dbReference type="PROSITE" id="PS50048">
    <property type="entry name" value="ZN2_CY6_FUNGAL_2"/>
    <property type="match status" value="1"/>
</dbReference>
<dbReference type="PANTHER" id="PTHR31313">
    <property type="entry name" value="TY1 ENHANCER ACTIVATOR"/>
    <property type="match status" value="1"/>
</dbReference>
<dbReference type="InterPro" id="IPR001138">
    <property type="entry name" value="Zn2Cys6_DnaBD"/>
</dbReference>
<evidence type="ECO:0000256" key="8">
    <source>
        <dbReference type="SAM" id="MobiDB-lite"/>
    </source>
</evidence>
<evidence type="ECO:0000256" key="7">
    <source>
        <dbReference type="ARBA" id="ARBA00023242"/>
    </source>
</evidence>
<dbReference type="PROSITE" id="PS00463">
    <property type="entry name" value="ZN2_CY6_FUNGAL_1"/>
    <property type="match status" value="1"/>
</dbReference>
<keyword evidence="6" id="KW-0804">Transcription</keyword>
<feature type="region of interest" description="Disordered" evidence="8">
    <location>
        <begin position="96"/>
        <end position="132"/>
    </location>
</feature>
<keyword evidence="7" id="KW-0539">Nucleus</keyword>
<accession>A0ABR1HS29</accession>
<protein>
    <recommendedName>
        <fullName evidence="9">Zn(2)-C6 fungal-type domain-containing protein</fullName>
    </recommendedName>
</protein>
<dbReference type="InterPro" id="IPR036864">
    <property type="entry name" value="Zn2-C6_fun-type_DNA-bd_sf"/>
</dbReference>
<evidence type="ECO:0000256" key="6">
    <source>
        <dbReference type="ARBA" id="ARBA00023163"/>
    </source>
</evidence>
<keyword evidence="5" id="KW-0238">DNA-binding</keyword>
<evidence type="ECO:0000259" key="9">
    <source>
        <dbReference type="PROSITE" id="PS50048"/>
    </source>
</evidence>
<sequence length="348" mass="38958">MDLDDKRPRTAHACEICRKRKRKCDGVRPSCSWCNANSKECHYIEEKPRKRKWTDDYVTALEQQIALLQEYATSLEGLDAASTRPKAIDDLFTETGIDAQPEPSNARHSPEPETFGSQLPPSSDPNLANVDMSGSDISAINDVSTMMWRMTIRDDGETSFTGPSGNFCFPTLNHEVSSAANSTEKPTTIQVHETSRPMISQESKLYLLDVFSQSINRTHQFLDSSTIELLKDDPPPNMDLLQSAVLAAGTVLSDAPESQILGTNLSSYARTIALHQCHSNPDVYTVQALGILCWRELALDEENMAWMYNCASLKFDRRDLIKIVLIPSFVSQQCPRVYVFILVFMSVP</sequence>
<evidence type="ECO:0000256" key="5">
    <source>
        <dbReference type="ARBA" id="ARBA00023125"/>
    </source>
</evidence>
<reference evidence="10 11" key="1">
    <citation type="journal article" date="2025" name="Microbiol. Resour. Announc.">
        <title>Draft genome sequences for Neonectria magnoliae and Neonectria punicea, canker pathogens of Liriodendron tulipifera and Acer saccharum in West Virginia.</title>
        <authorList>
            <person name="Petronek H.M."/>
            <person name="Kasson M.T."/>
            <person name="Metheny A.M."/>
            <person name="Stauder C.M."/>
            <person name="Lovett B."/>
            <person name="Lynch S.C."/>
            <person name="Garnas J.R."/>
            <person name="Kasson L.R."/>
            <person name="Stajich J.E."/>
        </authorList>
    </citation>
    <scope>NUCLEOTIDE SEQUENCE [LARGE SCALE GENOMIC DNA]</scope>
    <source>
        <strain evidence="10 11">NRRL 64653</strain>
    </source>
</reference>
<feature type="domain" description="Zn(2)-C6 fungal-type" evidence="9">
    <location>
        <begin position="13"/>
        <end position="43"/>
    </location>
</feature>
<dbReference type="InterPro" id="IPR051615">
    <property type="entry name" value="Transcr_Regulatory_Elem"/>
</dbReference>
<evidence type="ECO:0000313" key="11">
    <source>
        <dbReference type="Proteomes" id="UP001498476"/>
    </source>
</evidence>
<dbReference type="PANTHER" id="PTHR31313:SF81">
    <property type="entry name" value="TY1 ENHANCER ACTIVATOR"/>
    <property type="match status" value="1"/>
</dbReference>
<gene>
    <name evidence="10" type="ORF">QQX98_000986</name>
</gene>
<evidence type="ECO:0000313" key="10">
    <source>
        <dbReference type="EMBL" id="KAK7423528.1"/>
    </source>
</evidence>